<reference evidence="1" key="2">
    <citation type="journal article" date="2023" name="IMA Fungus">
        <title>Comparative genomic study of the Penicillium genus elucidates a diverse pangenome and 15 lateral gene transfer events.</title>
        <authorList>
            <person name="Petersen C."/>
            <person name="Sorensen T."/>
            <person name="Nielsen M.R."/>
            <person name="Sondergaard T.E."/>
            <person name="Sorensen J.L."/>
            <person name="Fitzpatrick D.A."/>
            <person name="Frisvad J.C."/>
            <person name="Nielsen K.L."/>
        </authorList>
    </citation>
    <scope>NUCLEOTIDE SEQUENCE</scope>
    <source>
        <strain evidence="1">IBT 22155</strain>
    </source>
</reference>
<organism evidence="1 2">
    <name type="scientific">Penicillium bovifimosum</name>
    <dbReference type="NCBI Taxonomy" id="126998"/>
    <lineage>
        <taxon>Eukaryota</taxon>
        <taxon>Fungi</taxon>
        <taxon>Dikarya</taxon>
        <taxon>Ascomycota</taxon>
        <taxon>Pezizomycotina</taxon>
        <taxon>Eurotiomycetes</taxon>
        <taxon>Eurotiomycetidae</taxon>
        <taxon>Eurotiales</taxon>
        <taxon>Aspergillaceae</taxon>
        <taxon>Penicillium</taxon>
    </lineage>
</organism>
<gene>
    <name evidence="1" type="ORF">N7515_006574</name>
</gene>
<dbReference type="RefSeq" id="XP_056520914.1">
    <property type="nucleotide sequence ID" value="XM_056667318.1"/>
</dbReference>
<dbReference type="Proteomes" id="UP001149079">
    <property type="component" value="Unassembled WGS sequence"/>
</dbReference>
<dbReference type="EMBL" id="JAPQKL010000005">
    <property type="protein sequence ID" value="KAJ5130535.1"/>
    <property type="molecule type" value="Genomic_DNA"/>
</dbReference>
<dbReference type="GeneID" id="81406488"/>
<evidence type="ECO:0000313" key="2">
    <source>
        <dbReference type="Proteomes" id="UP001149079"/>
    </source>
</evidence>
<protein>
    <submittedName>
        <fullName evidence="1">Uncharacterized protein</fullName>
    </submittedName>
</protein>
<sequence>MRFFHEWASFEEDVRQVMQRTELNGLVPCTDVTDDAYVVGSELGLTGRFSKYVCDAVSLACRSAGLPLQFGDRQAVLPVSNVIPDVVCLHYGEPEPLRRTILPIELKTFWTARLNAYPISAGFYNVPQLQRYLGQLVEQMRDNQTIYGVLSTYAHTVFVKRVQDCRFEMTNPIRHTATQPSVRQCFMAVVILASEAPVYQESPGFNPRSLRTDEGLQASIRESGLRDYLASNPSAADSSIPPRTFPVTTQTILFGGHESPVAIESVEVTKSIRVATCQR</sequence>
<dbReference type="OrthoDB" id="2156052at2759"/>
<name>A0A9W9L182_9EURO</name>
<keyword evidence="2" id="KW-1185">Reference proteome</keyword>
<reference evidence="1" key="1">
    <citation type="submission" date="2022-11" db="EMBL/GenBank/DDBJ databases">
        <authorList>
            <person name="Petersen C."/>
        </authorList>
    </citation>
    <scope>NUCLEOTIDE SEQUENCE</scope>
    <source>
        <strain evidence="1">IBT 22155</strain>
    </source>
</reference>
<comment type="caution">
    <text evidence="1">The sequence shown here is derived from an EMBL/GenBank/DDBJ whole genome shotgun (WGS) entry which is preliminary data.</text>
</comment>
<evidence type="ECO:0000313" key="1">
    <source>
        <dbReference type="EMBL" id="KAJ5130535.1"/>
    </source>
</evidence>
<dbReference type="AlphaFoldDB" id="A0A9W9L182"/>
<accession>A0A9W9L182</accession>
<proteinExistence type="predicted"/>